<evidence type="ECO:0000259" key="3">
    <source>
        <dbReference type="Pfam" id="PF13796"/>
    </source>
</evidence>
<proteinExistence type="predicted"/>
<comment type="caution">
    <text evidence="4">The sequence shown here is derived from an EMBL/GenBank/DDBJ whole genome shotgun (WGS) entry which is preliminary data.</text>
</comment>
<feature type="transmembrane region" description="Helical" evidence="2">
    <location>
        <begin position="73"/>
        <end position="93"/>
    </location>
</feature>
<dbReference type="Proteomes" id="UP000561011">
    <property type="component" value="Unassembled WGS sequence"/>
</dbReference>
<name>A0A853EP56_9MICO</name>
<keyword evidence="5" id="KW-1185">Reference proteome</keyword>
<evidence type="ECO:0000256" key="1">
    <source>
        <dbReference type="SAM" id="MobiDB-lite"/>
    </source>
</evidence>
<dbReference type="Pfam" id="PF13796">
    <property type="entry name" value="Sensor"/>
    <property type="match status" value="1"/>
</dbReference>
<feature type="transmembrane region" description="Helical" evidence="2">
    <location>
        <begin position="46"/>
        <end position="67"/>
    </location>
</feature>
<gene>
    <name evidence="4" type="ORF">HZZ10_02330</name>
</gene>
<dbReference type="InterPro" id="IPR025828">
    <property type="entry name" value="Put_sensor_dom"/>
</dbReference>
<accession>A0A853EP56</accession>
<protein>
    <submittedName>
        <fullName evidence="4">Sensor domain-containing protein</fullName>
    </submittedName>
</protein>
<evidence type="ECO:0000313" key="4">
    <source>
        <dbReference type="EMBL" id="NYS92369.1"/>
    </source>
</evidence>
<feature type="domain" description="Putative sensor" evidence="3">
    <location>
        <begin position="47"/>
        <end position="244"/>
    </location>
</feature>
<reference evidence="4 5" key="1">
    <citation type="submission" date="2020-07" db="EMBL/GenBank/DDBJ databases">
        <title>MOT database genomes.</title>
        <authorList>
            <person name="Joseph S."/>
            <person name="Aduse-Opoku J."/>
            <person name="Hashim A."/>
            <person name="Wade W."/>
            <person name="Curtis M."/>
        </authorList>
    </citation>
    <scope>NUCLEOTIDE SEQUENCE [LARGE SCALE GENOMIC DNA]</scope>
    <source>
        <strain evidence="4 5">DSM 100099</strain>
    </source>
</reference>
<feature type="transmembrane region" description="Helical" evidence="2">
    <location>
        <begin position="205"/>
        <end position="226"/>
    </location>
</feature>
<sequence>MIETTARLPHRADSVPDPADQPWQTEASTPWTAVVRRIRSLGADTAYVLVTLPWSLVAFVVVFTGLAVAVPLMVFWVGLPIAAGVLVVARWFASVERSRTVRRAVLAGDLPLAEPRRAAAPGPGAPVGAERPSSTRRVLASLRDPQGWRETVHALTGWILSIVTFTVTVTWWVGAVAGTTVYAWVRFLPENTGNDDLSGAARDALEMLNSTGFKLAAGIVFLLTLLPMTRAMARLQAGFARTLLDEPTLTVAR</sequence>
<keyword evidence="2" id="KW-1133">Transmembrane helix</keyword>
<feature type="transmembrane region" description="Helical" evidence="2">
    <location>
        <begin position="158"/>
        <end position="185"/>
    </location>
</feature>
<dbReference type="EMBL" id="JACBYE010000003">
    <property type="protein sequence ID" value="NYS92369.1"/>
    <property type="molecule type" value="Genomic_DNA"/>
</dbReference>
<keyword evidence="2" id="KW-0812">Transmembrane</keyword>
<organism evidence="4 5">
    <name type="scientific">Sanguibacter inulinus</name>
    <dbReference type="NCBI Taxonomy" id="60922"/>
    <lineage>
        <taxon>Bacteria</taxon>
        <taxon>Bacillati</taxon>
        <taxon>Actinomycetota</taxon>
        <taxon>Actinomycetes</taxon>
        <taxon>Micrococcales</taxon>
        <taxon>Sanguibacteraceae</taxon>
        <taxon>Sanguibacter</taxon>
    </lineage>
</organism>
<feature type="region of interest" description="Disordered" evidence="1">
    <location>
        <begin position="1"/>
        <end position="26"/>
    </location>
</feature>
<dbReference type="RefSeq" id="WP_179912247.1">
    <property type="nucleotide sequence ID" value="NZ_JACBYE010000003.1"/>
</dbReference>
<evidence type="ECO:0000313" key="5">
    <source>
        <dbReference type="Proteomes" id="UP000561011"/>
    </source>
</evidence>
<dbReference type="AlphaFoldDB" id="A0A853EP56"/>
<evidence type="ECO:0000256" key="2">
    <source>
        <dbReference type="SAM" id="Phobius"/>
    </source>
</evidence>
<keyword evidence="2" id="KW-0472">Membrane</keyword>